<dbReference type="InterPro" id="IPR050491">
    <property type="entry name" value="AmpC-like"/>
</dbReference>
<dbReference type="SUPFAM" id="SSF56601">
    <property type="entry name" value="beta-lactamase/transpeptidase-like"/>
    <property type="match status" value="1"/>
</dbReference>
<gene>
    <name evidence="2" type="ORF">LEP1GSC050_1735</name>
</gene>
<proteinExistence type="predicted"/>
<evidence type="ECO:0000313" key="2">
    <source>
        <dbReference type="EMBL" id="EQA43707.1"/>
    </source>
</evidence>
<dbReference type="InterPro" id="IPR001466">
    <property type="entry name" value="Beta-lactam-related"/>
</dbReference>
<organism evidence="2 3">
    <name type="scientific">Leptospira broomii serovar Hurstbridge str. 5399</name>
    <dbReference type="NCBI Taxonomy" id="1049789"/>
    <lineage>
        <taxon>Bacteria</taxon>
        <taxon>Pseudomonadati</taxon>
        <taxon>Spirochaetota</taxon>
        <taxon>Spirochaetia</taxon>
        <taxon>Leptospirales</taxon>
        <taxon>Leptospiraceae</taxon>
        <taxon>Leptospira</taxon>
    </lineage>
</organism>
<dbReference type="EMBL" id="AHMO02000011">
    <property type="protein sequence ID" value="EQA43707.1"/>
    <property type="molecule type" value="Genomic_DNA"/>
</dbReference>
<sequence length="361" mass="41551">MEDRYESQKSKIRFYLEEQISQNNTPGIQYVVVKADSEIFRFNGGLADIASGRLINDKTTMMIYSMSKPITAIGILQLAELGKLSLDDPVIKYLPDIPYGNRLRIRHLLSQTSGIPNPLPLRWVHLKEEDGAFDEISSLRSILEKNPDLNFVPGQKYSYSNISYWLLGRIIEKTSGLDFKEYIRKNIFGRLHIPRNEADFAIVEQATYSKGYIRKWSVINLFKKFLIDQKFVGGYEQNWLRIRDHYVDGPAFGGVICTSNAIVSILQDLLRDKSKLIGSEMKRLLFTQQLNNKGEPIEMTLGWHIGKLDQMRFFYKEGGGAGFHSEMRIYPDLWIATVVLTNNGIFDTRSFLNTIDTEFLH</sequence>
<protein>
    <submittedName>
        <fullName evidence="2">Beta-lactamase</fullName>
    </submittedName>
</protein>
<comment type="caution">
    <text evidence="2">The sequence shown here is derived from an EMBL/GenBank/DDBJ whole genome shotgun (WGS) entry which is preliminary data.</text>
</comment>
<dbReference type="Proteomes" id="UP000015454">
    <property type="component" value="Unassembled WGS sequence"/>
</dbReference>
<reference evidence="2" key="1">
    <citation type="submission" date="2013-05" db="EMBL/GenBank/DDBJ databases">
        <authorList>
            <person name="Harkins D.M."/>
            <person name="Durkin A.S."/>
            <person name="Brinkac L.M."/>
            <person name="Haft D.H."/>
            <person name="Selengut J.D."/>
            <person name="Sanka R."/>
            <person name="DePew J."/>
            <person name="Purushe J."/>
            <person name="Hartskeerl R.A."/>
            <person name="Ahmed A."/>
            <person name="van der Linden H."/>
            <person name="Goris M.G.A."/>
            <person name="Vinetz J.M."/>
            <person name="Sutton G.G."/>
            <person name="Nierman W.C."/>
            <person name="Fouts D.E."/>
        </authorList>
    </citation>
    <scope>NUCLEOTIDE SEQUENCE [LARGE SCALE GENOMIC DNA]</scope>
    <source>
        <strain evidence="2">5399</strain>
    </source>
</reference>
<dbReference type="Gene3D" id="3.40.710.10">
    <property type="entry name" value="DD-peptidase/beta-lactamase superfamily"/>
    <property type="match status" value="1"/>
</dbReference>
<dbReference type="STRING" id="1049789.LEP1GSC050_1735"/>
<name>T0F872_9LEPT</name>
<evidence type="ECO:0000313" key="3">
    <source>
        <dbReference type="Proteomes" id="UP000015454"/>
    </source>
</evidence>
<dbReference type="PANTHER" id="PTHR46825">
    <property type="entry name" value="D-ALANYL-D-ALANINE-CARBOXYPEPTIDASE/ENDOPEPTIDASE AMPH"/>
    <property type="match status" value="1"/>
</dbReference>
<dbReference type="AlphaFoldDB" id="T0F872"/>
<dbReference type="InterPro" id="IPR012338">
    <property type="entry name" value="Beta-lactam/transpept-like"/>
</dbReference>
<dbReference type="Pfam" id="PF00144">
    <property type="entry name" value="Beta-lactamase"/>
    <property type="match status" value="1"/>
</dbReference>
<accession>T0F872</accession>
<feature type="domain" description="Beta-lactamase-related" evidence="1">
    <location>
        <begin position="18"/>
        <end position="343"/>
    </location>
</feature>
<evidence type="ECO:0000259" key="1">
    <source>
        <dbReference type="Pfam" id="PF00144"/>
    </source>
</evidence>
<keyword evidence="3" id="KW-1185">Reference proteome</keyword>
<dbReference type="PANTHER" id="PTHR46825:SF9">
    <property type="entry name" value="BETA-LACTAMASE-RELATED DOMAIN-CONTAINING PROTEIN"/>
    <property type="match status" value="1"/>
</dbReference>